<dbReference type="InterPro" id="IPR050390">
    <property type="entry name" value="C5-Methyltransferase"/>
</dbReference>
<dbReference type="GO" id="GO:0044027">
    <property type="term" value="P:negative regulation of gene expression via chromosomal CpG island methylation"/>
    <property type="evidence" value="ECO:0007669"/>
    <property type="project" value="TreeGrafter"/>
</dbReference>
<name>A0A4Y3UHP4_9MICO</name>
<dbReference type="GO" id="GO:0009307">
    <property type="term" value="P:DNA restriction-modification system"/>
    <property type="evidence" value="ECO:0007669"/>
    <property type="project" value="UniProtKB-KW"/>
</dbReference>
<dbReference type="GO" id="GO:0032259">
    <property type="term" value="P:methylation"/>
    <property type="evidence" value="ECO:0007669"/>
    <property type="project" value="UniProtKB-KW"/>
</dbReference>
<evidence type="ECO:0000313" key="8">
    <source>
        <dbReference type="EMBL" id="TQN00752.1"/>
    </source>
</evidence>
<evidence type="ECO:0000256" key="2">
    <source>
        <dbReference type="ARBA" id="ARBA00022679"/>
    </source>
</evidence>
<keyword evidence="3 5" id="KW-0949">S-adenosyl-L-methionine</keyword>
<dbReference type="PRINTS" id="PR00105">
    <property type="entry name" value="C5METTRFRASE"/>
</dbReference>
<dbReference type="InterPro" id="IPR029063">
    <property type="entry name" value="SAM-dependent_MTases_sf"/>
</dbReference>
<dbReference type="SUPFAM" id="SSF53335">
    <property type="entry name" value="S-adenosyl-L-methionine-dependent methyltransferases"/>
    <property type="match status" value="1"/>
</dbReference>
<keyword evidence="2 5" id="KW-0808">Transferase</keyword>
<keyword evidence="9" id="KW-1185">Reference proteome</keyword>
<protein>
    <recommendedName>
        <fullName evidence="7">Cytosine-specific methyltransferase</fullName>
        <ecNumber evidence="7">2.1.1.37</ecNumber>
    </recommendedName>
</protein>
<sequence>MAQTETPKTFRLGELFSGPGGIAEGARQASKSVPGYSIAHAWATDYDKDTCATYRHNFPGTRVIHEDVRKLDIENQLGPIDGLAFGFPCNDFSVVGEQKGIDGTFGPLYEYGARVIDEYAPQWFVAENVGGLRNSNDGMAFEMILDRLQHAGGEKGGYRLYPHLYKFEDYGVPQRRHRILIVGIRDDIDVEFTVPSPASYKDIDNSARKALSDIPGWAENQELTRQSDDVVKRLKHILPGQNAFTADIPADLQLNVAGAKISQIYKRLEADKPSYTITGSGGGGTHVYHWEEHRALTNRERARIQTFPDTFEFKGGKESVRKQIGMAVPVEGARIVFEAVLKSFAGVEYDGIEPNLQHIVPPRRVEAERVSVATA</sequence>
<comment type="similarity">
    <text evidence="5 6">Belongs to the class I-like SAM-binding methyltransferase superfamily. C5-methyltransferase family.</text>
</comment>
<dbReference type="Proteomes" id="UP000319804">
    <property type="component" value="Unassembled WGS sequence"/>
</dbReference>
<feature type="active site" evidence="5">
    <location>
        <position position="89"/>
    </location>
</feature>
<evidence type="ECO:0000256" key="3">
    <source>
        <dbReference type="ARBA" id="ARBA00022691"/>
    </source>
</evidence>
<dbReference type="Gene3D" id="3.40.50.150">
    <property type="entry name" value="Vaccinia Virus protein VP39"/>
    <property type="match status" value="1"/>
</dbReference>
<dbReference type="PANTHER" id="PTHR10629">
    <property type="entry name" value="CYTOSINE-SPECIFIC METHYLTRANSFERASE"/>
    <property type="match status" value="1"/>
</dbReference>
<dbReference type="AlphaFoldDB" id="A0A4Y3UHP4"/>
<gene>
    <name evidence="8" type="ORF">FHX68_0870</name>
</gene>
<evidence type="ECO:0000256" key="4">
    <source>
        <dbReference type="ARBA" id="ARBA00022747"/>
    </source>
</evidence>
<dbReference type="GO" id="GO:0003677">
    <property type="term" value="F:DNA binding"/>
    <property type="evidence" value="ECO:0007669"/>
    <property type="project" value="TreeGrafter"/>
</dbReference>
<organism evidence="8 9">
    <name type="scientific">Microbacterium lacticum</name>
    <dbReference type="NCBI Taxonomy" id="33885"/>
    <lineage>
        <taxon>Bacteria</taxon>
        <taxon>Bacillati</taxon>
        <taxon>Actinomycetota</taxon>
        <taxon>Actinomycetes</taxon>
        <taxon>Micrococcales</taxon>
        <taxon>Microbacteriaceae</taxon>
        <taxon>Microbacterium</taxon>
    </lineage>
</organism>
<dbReference type="PROSITE" id="PS00094">
    <property type="entry name" value="C5_MTASE_1"/>
    <property type="match status" value="1"/>
</dbReference>
<comment type="caution">
    <text evidence="8">The sequence shown here is derived from an EMBL/GenBank/DDBJ whole genome shotgun (WGS) entry which is preliminary data.</text>
</comment>
<keyword evidence="4" id="KW-0680">Restriction system</keyword>
<evidence type="ECO:0000256" key="5">
    <source>
        <dbReference type="PROSITE-ProRule" id="PRU01016"/>
    </source>
</evidence>
<dbReference type="EC" id="2.1.1.37" evidence="7"/>
<comment type="catalytic activity">
    <reaction evidence="7">
        <text>a 2'-deoxycytidine in DNA + S-adenosyl-L-methionine = a 5-methyl-2'-deoxycytidine in DNA + S-adenosyl-L-homocysteine + H(+)</text>
        <dbReference type="Rhea" id="RHEA:13681"/>
        <dbReference type="Rhea" id="RHEA-COMP:11369"/>
        <dbReference type="Rhea" id="RHEA-COMP:11370"/>
        <dbReference type="ChEBI" id="CHEBI:15378"/>
        <dbReference type="ChEBI" id="CHEBI:57856"/>
        <dbReference type="ChEBI" id="CHEBI:59789"/>
        <dbReference type="ChEBI" id="CHEBI:85452"/>
        <dbReference type="ChEBI" id="CHEBI:85454"/>
        <dbReference type="EC" id="2.1.1.37"/>
    </reaction>
</comment>
<dbReference type="InterPro" id="IPR018117">
    <property type="entry name" value="C5_DNA_meth_AS"/>
</dbReference>
<dbReference type="PANTHER" id="PTHR10629:SF52">
    <property type="entry name" value="DNA (CYTOSINE-5)-METHYLTRANSFERASE 1"/>
    <property type="match status" value="1"/>
</dbReference>
<reference evidence="8 9" key="1">
    <citation type="submission" date="2019-06" db="EMBL/GenBank/DDBJ databases">
        <title>Sequencing the genomes of 1000 actinobacteria strains.</title>
        <authorList>
            <person name="Klenk H.-P."/>
        </authorList>
    </citation>
    <scope>NUCLEOTIDE SEQUENCE [LARGE SCALE GENOMIC DNA]</scope>
    <source>
        <strain evidence="8 9">DSM 20427</strain>
    </source>
</reference>
<dbReference type="RefSeq" id="WP_141379282.1">
    <property type="nucleotide sequence ID" value="NZ_BJNA01000004.1"/>
</dbReference>
<keyword evidence="1 5" id="KW-0489">Methyltransferase</keyword>
<dbReference type="GO" id="GO:0003886">
    <property type="term" value="F:DNA (cytosine-5-)-methyltransferase activity"/>
    <property type="evidence" value="ECO:0007669"/>
    <property type="project" value="UniProtKB-EC"/>
</dbReference>
<dbReference type="OrthoDB" id="9813719at2"/>
<evidence type="ECO:0000256" key="7">
    <source>
        <dbReference type="RuleBase" id="RU000417"/>
    </source>
</evidence>
<dbReference type="Pfam" id="PF00145">
    <property type="entry name" value="DNA_methylase"/>
    <property type="match status" value="1"/>
</dbReference>
<accession>A0A4Y3UHP4</accession>
<dbReference type="EMBL" id="VFPS01000001">
    <property type="protein sequence ID" value="TQN00752.1"/>
    <property type="molecule type" value="Genomic_DNA"/>
</dbReference>
<evidence type="ECO:0000313" key="9">
    <source>
        <dbReference type="Proteomes" id="UP000319804"/>
    </source>
</evidence>
<dbReference type="Gene3D" id="3.90.120.10">
    <property type="entry name" value="DNA Methylase, subunit A, domain 2"/>
    <property type="match status" value="1"/>
</dbReference>
<dbReference type="NCBIfam" id="TIGR00675">
    <property type="entry name" value="dcm"/>
    <property type="match status" value="1"/>
</dbReference>
<proteinExistence type="inferred from homology"/>
<dbReference type="InterPro" id="IPR001525">
    <property type="entry name" value="C5_MeTfrase"/>
</dbReference>
<dbReference type="PROSITE" id="PS51679">
    <property type="entry name" value="SAM_MT_C5"/>
    <property type="match status" value="1"/>
</dbReference>
<evidence type="ECO:0000256" key="6">
    <source>
        <dbReference type="RuleBase" id="RU000416"/>
    </source>
</evidence>
<evidence type="ECO:0000256" key="1">
    <source>
        <dbReference type="ARBA" id="ARBA00022603"/>
    </source>
</evidence>